<evidence type="ECO:0000313" key="2">
    <source>
        <dbReference type="EMBL" id="PGO77813.1"/>
    </source>
</evidence>
<dbReference type="Pfam" id="PF01695">
    <property type="entry name" value="IstB_IS21"/>
    <property type="match status" value="1"/>
</dbReference>
<proteinExistence type="predicted"/>
<sequence length="137" mass="15738">MRNSYQQLTTNLEYLKLKQMSQHLGEVVDFSINNQLSFVEALVKLTNYEIDTREQNMIHSMVKMGAFPHRKEVDQFDFEFQPSVSKQQILDFISLRFLEAQENIVFLGPSGVGKTHLATSIGIAAAKKRTSTYFIKC</sequence>
<dbReference type="GO" id="GO:0005524">
    <property type="term" value="F:ATP binding"/>
    <property type="evidence" value="ECO:0007669"/>
    <property type="project" value="InterPro"/>
</dbReference>
<dbReference type="AlphaFoldDB" id="A0A9X7CCH6"/>
<dbReference type="Gene3D" id="3.40.50.300">
    <property type="entry name" value="P-loop containing nucleotide triphosphate hydrolases"/>
    <property type="match status" value="1"/>
</dbReference>
<dbReference type="InterPro" id="IPR002611">
    <property type="entry name" value="IstB_ATP-bd"/>
</dbReference>
<evidence type="ECO:0000259" key="1">
    <source>
        <dbReference type="Pfam" id="PF01695"/>
    </source>
</evidence>
<feature type="domain" description="IstB-like ATP-binding" evidence="1">
    <location>
        <begin position="10"/>
        <end position="136"/>
    </location>
</feature>
<reference evidence="2 3" key="1">
    <citation type="submission" date="2017-09" db="EMBL/GenBank/DDBJ databases">
        <title>Large-scale bioinformatics analysis of Bacillus genomes uncovers conserved roles of natural products in bacterial physiology.</title>
        <authorList>
            <consortium name="Agbiome Team Llc"/>
            <person name="Bleich R.M."/>
            <person name="Grubbs K.J."/>
            <person name="Santa Maria K.C."/>
            <person name="Allen S.E."/>
            <person name="Farag S."/>
            <person name="Shank E.A."/>
            <person name="Bowers A."/>
        </authorList>
    </citation>
    <scope>NUCLEOTIDE SEQUENCE [LARGE SCALE GENOMIC DNA]</scope>
    <source>
        <strain evidence="2 3">AFS049141</strain>
    </source>
</reference>
<dbReference type="GO" id="GO:0006260">
    <property type="term" value="P:DNA replication"/>
    <property type="evidence" value="ECO:0007669"/>
    <property type="project" value="TreeGrafter"/>
</dbReference>
<comment type="caution">
    <text evidence="2">The sequence shown here is derived from an EMBL/GenBank/DDBJ whole genome shotgun (WGS) entry which is preliminary data.</text>
</comment>
<feature type="non-terminal residue" evidence="2">
    <location>
        <position position="137"/>
    </location>
</feature>
<evidence type="ECO:0000313" key="3">
    <source>
        <dbReference type="Proteomes" id="UP000223834"/>
    </source>
</evidence>
<dbReference type="PANTHER" id="PTHR30050:SF4">
    <property type="entry name" value="ATP-BINDING PROTEIN RV3427C IN INSERTION SEQUENCE-RELATED"/>
    <property type="match status" value="1"/>
</dbReference>
<name>A0A9X7CCH6_BACCE</name>
<protein>
    <submittedName>
        <fullName evidence="2">Transposase</fullName>
    </submittedName>
</protein>
<organism evidence="2 3">
    <name type="scientific">Bacillus cereus</name>
    <dbReference type="NCBI Taxonomy" id="1396"/>
    <lineage>
        <taxon>Bacteria</taxon>
        <taxon>Bacillati</taxon>
        <taxon>Bacillota</taxon>
        <taxon>Bacilli</taxon>
        <taxon>Bacillales</taxon>
        <taxon>Bacillaceae</taxon>
        <taxon>Bacillus</taxon>
        <taxon>Bacillus cereus group</taxon>
    </lineage>
</organism>
<gene>
    <name evidence="2" type="ORF">CN980_10900</name>
</gene>
<dbReference type="SUPFAM" id="SSF52540">
    <property type="entry name" value="P-loop containing nucleoside triphosphate hydrolases"/>
    <property type="match status" value="1"/>
</dbReference>
<dbReference type="EMBL" id="NUIQ01000087">
    <property type="protein sequence ID" value="PGO77813.1"/>
    <property type="molecule type" value="Genomic_DNA"/>
</dbReference>
<accession>A0A9X7CCH6</accession>
<dbReference type="PANTHER" id="PTHR30050">
    <property type="entry name" value="CHROMOSOMAL REPLICATION INITIATOR PROTEIN DNAA"/>
    <property type="match status" value="1"/>
</dbReference>
<dbReference type="InterPro" id="IPR027417">
    <property type="entry name" value="P-loop_NTPase"/>
</dbReference>
<dbReference type="Proteomes" id="UP000223834">
    <property type="component" value="Unassembled WGS sequence"/>
</dbReference>
<dbReference type="RefSeq" id="WP_180233601.1">
    <property type="nucleotide sequence ID" value="NZ_NUIQ01000087.1"/>
</dbReference>